<dbReference type="AlphaFoldDB" id="A0A939QCC1"/>
<dbReference type="InterPro" id="IPR050426">
    <property type="entry name" value="Glycosyltransferase_28"/>
</dbReference>
<dbReference type="GO" id="GO:0008194">
    <property type="term" value="F:UDP-glycosyltransferase activity"/>
    <property type="evidence" value="ECO:0007669"/>
    <property type="project" value="InterPro"/>
</dbReference>
<keyword evidence="3" id="KW-1185">Reference proteome</keyword>
<dbReference type="PANTHER" id="PTHR48050:SF13">
    <property type="entry name" value="STEROL 3-BETA-GLUCOSYLTRANSFERASE UGT80A2"/>
    <property type="match status" value="1"/>
</dbReference>
<dbReference type="Gene3D" id="3.40.50.2000">
    <property type="entry name" value="Glycogen Phosphorylase B"/>
    <property type="match status" value="2"/>
</dbReference>
<accession>A0A939QCC1</accession>
<dbReference type="Proteomes" id="UP000668403">
    <property type="component" value="Unassembled WGS sequence"/>
</dbReference>
<protein>
    <submittedName>
        <fullName evidence="2">Glycosyltransferase family 1 protein</fullName>
    </submittedName>
</protein>
<evidence type="ECO:0000313" key="2">
    <source>
        <dbReference type="EMBL" id="MBO2989182.1"/>
    </source>
</evidence>
<dbReference type="RefSeq" id="WP_208237060.1">
    <property type="nucleotide sequence ID" value="NZ_BAAAQU010000001.1"/>
</dbReference>
<dbReference type="FunFam" id="3.40.50.2000:FF:000072">
    <property type="entry name" value="Glycosyl transferase"/>
    <property type="match status" value="1"/>
</dbReference>
<organism evidence="2 3">
    <name type="scientific">Leucobacter tardus</name>
    <dbReference type="NCBI Taxonomy" id="501483"/>
    <lineage>
        <taxon>Bacteria</taxon>
        <taxon>Bacillati</taxon>
        <taxon>Actinomycetota</taxon>
        <taxon>Actinomycetes</taxon>
        <taxon>Micrococcales</taxon>
        <taxon>Microbacteriaceae</taxon>
        <taxon>Leucobacter</taxon>
    </lineage>
</organism>
<proteinExistence type="predicted"/>
<dbReference type="EMBL" id="JAGFBF010000001">
    <property type="protein sequence ID" value="MBO2989182.1"/>
    <property type="molecule type" value="Genomic_DNA"/>
</dbReference>
<dbReference type="InterPro" id="IPR010610">
    <property type="entry name" value="EryCIII-like_C"/>
</dbReference>
<evidence type="ECO:0000259" key="1">
    <source>
        <dbReference type="Pfam" id="PF06722"/>
    </source>
</evidence>
<dbReference type="Pfam" id="PF06722">
    <property type="entry name" value="EryCIII-like_C"/>
    <property type="match status" value="1"/>
</dbReference>
<dbReference type="PANTHER" id="PTHR48050">
    <property type="entry name" value="STEROL 3-BETA-GLUCOSYLTRANSFERASE"/>
    <property type="match status" value="1"/>
</dbReference>
<evidence type="ECO:0000313" key="3">
    <source>
        <dbReference type="Proteomes" id="UP000668403"/>
    </source>
</evidence>
<dbReference type="GO" id="GO:0017000">
    <property type="term" value="P:antibiotic biosynthetic process"/>
    <property type="evidence" value="ECO:0007669"/>
    <property type="project" value="UniProtKB-ARBA"/>
</dbReference>
<dbReference type="GO" id="GO:0016758">
    <property type="term" value="F:hexosyltransferase activity"/>
    <property type="evidence" value="ECO:0007669"/>
    <property type="project" value="UniProtKB-ARBA"/>
</dbReference>
<comment type="caution">
    <text evidence="2">The sequence shown here is derived from an EMBL/GenBank/DDBJ whole genome shotgun (WGS) entry which is preliminary data.</text>
</comment>
<feature type="domain" description="Erythromycin biosynthesis protein CIII-like C-terminal" evidence="1">
    <location>
        <begin position="285"/>
        <end position="418"/>
    </location>
</feature>
<sequence>MSTFLLAATPIRGHFGPILEIAVYLHGRGHDVTLLSGRRYRDTVEGRGVRFVPLRGVADFDDRDADSYIPDRLRYRGIRRAQYEIRTIFFETVPDQYAALSEQIAAVRPDAVLVDNTFAGALPFTRAARFDQSADATHPVIAGLGVMPLSQSDDGLAPHGMGLPPARTALDRLRYRLFAVAAKHAVFRSVQRAAARVLAQTGMRLDQSAMDLARLFDVFFQSGPRGLDYPRPELSRNVRYAGVLPQAPAAADLPDWWDDLDGRRVVHVTQGTIDNDDFGRLVRPTIDALADTDLLVVVSAGGNALSQIGPLPANARAATYLPYDLLLPRTDVMVTNGGFGGVLAAVSHGVPLVVAGVTEDKPEVAARVAWSGAGIDLRDGSPDAVTVRDAVTRVLDDPSYRDAARRLAEECASRDALEQIEHELQVRVAARA</sequence>
<dbReference type="InterPro" id="IPR002213">
    <property type="entry name" value="UDP_glucos_trans"/>
</dbReference>
<name>A0A939QCC1_9MICO</name>
<dbReference type="CDD" id="cd03784">
    <property type="entry name" value="GT1_Gtf-like"/>
    <property type="match status" value="1"/>
</dbReference>
<reference evidence="2" key="1">
    <citation type="submission" date="2021-03" db="EMBL/GenBank/DDBJ databases">
        <title>Leucobacter chromiisoli sp. nov., isolated from chromium-containing soil of chemical plant.</title>
        <authorList>
            <person name="Xu Z."/>
        </authorList>
    </citation>
    <scope>NUCLEOTIDE SEQUENCE</scope>
    <source>
        <strain evidence="2">K 70/01</strain>
    </source>
</reference>
<gene>
    <name evidence="2" type="ORF">J4H85_04115</name>
</gene>
<dbReference type="SUPFAM" id="SSF53756">
    <property type="entry name" value="UDP-Glycosyltransferase/glycogen phosphorylase"/>
    <property type="match status" value="1"/>
</dbReference>